<accession>A0A6A4TNP8</accession>
<dbReference type="InterPro" id="IPR018520">
    <property type="entry name" value="UPP_synth-like_CS"/>
</dbReference>
<feature type="compositionally biased region" description="Low complexity" evidence="18">
    <location>
        <begin position="582"/>
        <end position="596"/>
    </location>
</feature>
<comment type="function">
    <text evidence="14">With NUS1, forms the dehydrodolichyl diphosphate synthase (DDS) complex, an essential component of the dolichol monophosphate (Dol-P) biosynthetic machinery. Both subunits contribute to enzymatic activity, i.e. condensation of multiple copies of isopentenyl pyrophosphate (IPP) to farnesyl pyrophosphate (FPP) to produce dehydrodolichyl diphosphate (Dedol-PP), a precursor of dolichol phosphate which is utilized as a sugar carrier in protein glycosylation in the endoplasmic reticulum (ER). Synthesizes long-chain polyprenols, mostly of C95 and C100 chain length. Regulates the glycosylation and stability of nascent NPC2, thereby promoting trafficking of LDL-derived cholesterol.</text>
</comment>
<dbReference type="FunFam" id="3.40.1180.10:FF:000006">
    <property type="entry name" value="Alkyl transferase"/>
    <property type="match status" value="1"/>
</dbReference>
<evidence type="ECO:0000256" key="3">
    <source>
        <dbReference type="ARBA" id="ARBA00004922"/>
    </source>
</evidence>
<dbReference type="Gene3D" id="3.40.1180.10">
    <property type="entry name" value="Decaprenyl diphosphate synthase-like"/>
    <property type="match status" value="1"/>
</dbReference>
<dbReference type="PANTHER" id="PTHR10291:SF43">
    <property type="entry name" value="DEHYDRODOLICHYL DIPHOSPHATE SYNTHASE COMPLEX SUBUNIT DHDDS"/>
    <property type="match status" value="1"/>
</dbReference>
<dbReference type="GO" id="GO:0045547">
    <property type="term" value="F:ditrans,polycis-polyprenyl diphosphate synthase [(2E,6E)-farnesyl diphosphate specific] activity"/>
    <property type="evidence" value="ECO:0007669"/>
    <property type="project" value="UniProtKB-EC"/>
</dbReference>
<dbReference type="EC" id="2.5.1.87" evidence="6"/>
<keyword evidence="7" id="KW-0808">Transferase</keyword>
<evidence type="ECO:0000256" key="15">
    <source>
        <dbReference type="ARBA" id="ARBA00065178"/>
    </source>
</evidence>
<keyword evidence="10" id="KW-0460">Magnesium</keyword>
<feature type="coiled-coil region" evidence="17">
    <location>
        <begin position="138"/>
        <end position="165"/>
    </location>
</feature>
<evidence type="ECO:0000256" key="10">
    <source>
        <dbReference type="ARBA" id="ARBA00022842"/>
    </source>
</evidence>
<evidence type="ECO:0000256" key="8">
    <source>
        <dbReference type="ARBA" id="ARBA00022723"/>
    </source>
</evidence>
<dbReference type="FunFam" id="3.40.1180.10:FF:000009">
    <property type="entry name" value="Alkyl transferase"/>
    <property type="match status" value="1"/>
</dbReference>
<dbReference type="InterPro" id="IPR036424">
    <property type="entry name" value="UPP_synth-like_sf"/>
</dbReference>
<keyword evidence="11" id="KW-0443">Lipid metabolism</keyword>
<comment type="subcellular location">
    <subcellularLocation>
        <location evidence="2">Endoplasmic reticulum membrane</location>
        <topology evidence="2">Peripheral membrane protein</topology>
    </subcellularLocation>
</comment>
<dbReference type="PROSITE" id="PS01066">
    <property type="entry name" value="UPP_SYNTHASE"/>
    <property type="match status" value="1"/>
</dbReference>
<dbReference type="CDD" id="cd00475">
    <property type="entry name" value="Cis_IPPS"/>
    <property type="match status" value="1"/>
</dbReference>
<dbReference type="GO" id="GO:1904423">
    <property type="term" value="C:dehydrodolichyl diphosphate synthase complex"/>
    <property type="evidence" value="ECO:0007669"/>
    <property type="project" value="TreeGrafter"/>
</dbReference>
<dbReference type="InterPro" id="IPR001441">
    <property type="entry name" value="UPP_synth-like"/>
</dbReference>
<evidence type="ECO:0000256" key="13">
    <source>
        <dbReference type="ARBA" id="ARBA00047353"/>
    </source>
</evidence>
<organism evidence="19 20">
    <name type="scientific">Scophthalmus maximus</name>
    <name type="common">Turbot</name>
    <name type="synonym">Psetta maxima</name>
    <dbReference type="NCBI Taxonomy" id="52904"/>
    <lineage>
        <taxon>Eukaryota</taxon>
        <taxon>Metazoa</taxon>
        <taxon>Chordata</taxon>
        <taxon>Craniata</taxon>
        <taxon>Vertebrata</taxon>
        <taxon>Euteleostomi</taxon>
        <taxon>Actinopterygii</taxon>
        <taxon>Neopterygii</taxon>
        <taxon>Teleostei</taxon>
        <taxon>Neoteleostei</taxon>
        <taxon>Acanthomorphata</taxon>
        <taxon>Carangaria</taxon>
        <taxon>Pleuronectiformes</taxon>
        <taxon>Pleuronectoidei</taxon>
        <taxon>Scophthalmidae</taxon>
        <taxon>Scophthalmus</taxon>
    </lineage>
</organism>
<evidence type="ECO:0000256" key="2">
    <source>
        <dbReference type="ARBA" id="ARBA00004406"/>
    </source>
</evidence>
<evidence type="ECO:0000256" key="17">
    <source>
        <dbReference type="SAM" id="Coils"/>
    </source>
</evidence>
<evidence type="ECO:0000256" key="12">
    <source>
        <dbReference type="ARBA" id="ARBA00023136"/>
    </source>
</evidence>
<comment type="similarity">
    <text evidence="5">Belongs to the UPP synthase family.</text>
</comment>
<comment type="pathway">
    <text evidence="4">Lipid metabolism.</text>
</comment>
<feature type="region of interest" description="Disordered" evidence="18">
    <location>
        <begin position="533"/>
        <end position="558"/>
    </location>
</feature>
<evidence type="ECO:0000256" key="18">
    <source>
        <dbReference type="SAM" id="MobiDB-lite"/>
    </source>
</evidence>
<dbReference type="GO" id="GO:0007283">
    <property type="term" value="P:spermatogenesis"/>
    <property type="evidence" value="ECO:0007669"/>
    <property type="project" value="InterPro"/>
</dbReference>
<dbReference type="HAMAP" id="MF_01139">
    <property type="entry name" value="ISPT"/>
    <property type="match status" value="1"/>
</dbReference>
<dbReference type="Pfam" id="PF01255">
    <property type="entry name" value="Prenyltransf"/>
    <property type="match status" value="1"/>
</dbReference>
<evidence type="ECO:0000313" key="19">
    <source>
        <dbReference type="EMBL" id="KAF0045998.1"/>
    </source>
</evidence>
<dbReference type="AlphaFoldDB" id="A0A6A4TNP8"/>
<proteinExistence type="inferred from homology"/>
<dbReference type="GO" id="GO:0016094">
    <property type="term" value="P:polyprenol biosynthetic process"/>
    <property type="evidence" value="ECO:0007669"/>
    <property type="project" value="TreeGrafter"/>
</dbReference>
<reference evidence="19 20" key="1">
    <citation type="submission" date="2019-06" db="EMBL/GenBank/DDBJ databases">
        <title>Draft genomes of female and male turbot (Scophthalmus maximus).</title>
        <authorList>
            <person name="Xu H."/>
            <person name="Xu X.-W."/>
            <person name="Shao C."/>
            <person name="Chen S."/>
        </authorList>
    </citation>
    <scope>NUCLEOTIDE SEQUENCE [LARGE SCALE GENOMIC DNA]</scope>
    <source>
        <strain evidence="19">Ysfricsl-2016a</strain>
        <tissue evidence="19">Blood</tissue>
    </source>
</reference>
<keyword evidence="12" id="KW-0472">Membrane</keyword>
<sequence length="665" mass="75019">MAKEVVVDIRAYPLTLEIYRHVTGSRHRTGTSLDSSAEEVVIVKAAIRSLNMSWIREGELNLIEKISANVLKAGPMPKHVAFIMDGNRRFARKKNMGRQEGHMQGFNKLAETLRWCKHLNIPEVTVYAFSIENFKRTKDEVDGLMELAKQKFERLLEERDNLEKHGVCIRVLGDLNMLPLDLQQVIAKAVLTTRVHNKCFLNVCFSYTSRYEITNAVREMAWGVEQGLIKASDVSEPLLSECLYSNNSPNPDLLIRTSGEVRLSDFLLWQTSHSCLVFQSVLWPEYSFWNLCEAILQYQLNHKSIQKARDLHREHQASLQLEADRACVAEHLQHHGNGKPLDAQRRQEALLHYTACREERVQDFLESLKHKRDSYFNNLCMYKLQNIRLHYTFAILHSDWSVVVCHLSGEKKSGSLRYIFSCELFWSFPAGNMVKVKRQVAGEVQMQPQDRAVNQIAMMLAIMGLGLSYYSAKQMMEKVQVTEVENDMSPVQEDEGPNAVSQLAKKMQGAGTKSWNRLSALFNKDDEHQLLEETESPPVPDHPLAVKPEEPPRSTRRTGFWDSFAANWAAKKQAEAAAATADAAANEAAADQGEAAEVTEAGGQENQDGQITEGEECEGGGGGRGNNSFSKYVSLGEGSQDTSFKWNFVTSKLAELKTKGMTKTN</sequence>
<evidence type="ECO:0000256" key="1">
    <source>
        <dbReference type="ARBA" id="ARBA00001946"/>
    </source>
</evidence>
<dbReference type="Pfam" id="PF15683">
    <property type="entry name" value="TDRP"/>
    <property type="match status" value="1"/>
</dbReference>
<dbReference type="GO" id="GO:0046872">
    <property type="term" value="F:metal ion binding"/>
    <property type="evidence" value="ECO:0007669"/>
    <property type="project" value="UniProtKB-KW"/>
</dbReference>
<keyword evidence="8" id="KW-0479">Metal-binding</keyword>
<comment type="subunit">
    <text evidence="15">The active dehydrodolichyl diphosphate synthase complex is a heterotetramer composed of a dimer of heterodimer of DHDDS and NUS1. Interacts with NPC2.</text>
</comment>
<evidence type="ECO:0000256" key="16">
    <source>
        <dbReference type="ARBA" id="ARBA00083329"/>
    </source>
</evidence>
<dbReference type="Proteomes" id="UP000438429">
    <property type="component" value="Unassembled WGS sequence"/>
</dbReference>
<evidence type="ECO:0000313" key="20">
    <source>
        <dbReference type="Proteomes" id="UP000438429"/>
    </source>
</evidence>
<name>A0A6A4TNP8_SCOMX</name>
<keyword evidence="17" id="KW-0175">Coiled coil</keyword>
<comment type="cofactor">
    <cofactor evidence="1">
        <name>Mg(2+)</name>
        <dbReference type="ChEBI" id="CHEBI:18420"/>
    </cofactor>
</comment>
<comment type="caution">
    <text evidence="19">The sequence shown here is derived from an EMBL/GenBank/DDBJ whole genome shotgun (WGS) entry which is preliminary data.</text>
</comment>
<dbReference type="InterPro" id="IPR031399">
    <property type="entry name" value="TDRP"/>
</dbReference>
<comment type="pathway">
    <text evidence="3">Protein modification; protein glycosylation.</text>
</comment>
<evidence type="ECO:0000256" key="7">
    <source>
        <dbReference type="ARBA" id="ARBA00022679"/>
    </source>
</evidence>
<evidence type="ECO:0000256" key="4">
    <source>
        <dbReference type="ARBA" id="ARBA00005189"/>
    </source>
</evidence>
<dbReference type="NCBIfam" id="TIGR00055">
    <property type="entry name" value="uppS"/>
    <property type="match status" value="1"/>
</dbReference>
<dbReference type="SUPFAM" id="SSF64005">
    <property type="entry name" value="Undecaprenyl diphosphate synthase"/>
    <property type="match status" value="1"/>
</dbReference>
<protein>
    <recommendedName>
        <fullName evidence="6">ditrans,polycis-polyprenyl diphosphate synthase [(2E,6E)-farnesyldiphosphate specific]</fullName>
        <ecNumber evidence="6">2.5.1.87</ecNumber>
    </recommendedName>
    <alternativeName>
        <fullName evidence="16">Cis-isoprenyltransferase</fullName>
    </alternativeName>
</protein>
<keyword evidence="9" id="KW-0256">Endoplasmic reticulum</keyword>
<evidence type="ECO:0000256" key="9">
    <source>
        <dbReference type="ARBA" id="ARBA00022824"/>
    </source>
</evidence>
<gene>
    <name evidence="19" type="ORF">F2P81_002527</name>
</gene>
<dbReference type="PANTHER" id="PTHR10291">
    <property type="entry name" value="DEHYDRODOLICHYL DIPHOSPHATE SYNTHASE FAMILY MEMBER"/>
    <property type="match status" value="1"/>
</dbReference>
<evidence type="ECO:0000256" key="14">
    <source>
        <dbReference type="ARBA" id="ARBA00054429"/>
    </source>
</evidence>
<dbReference type="EMBL" id="VEVO01000002">
    <property type="protein sequence ID" value="KAF0045998.1"/>
    <property type="molecule type" value="Genomic_DNA"/>
</dbReference>
<evidence type="ECO:0000256" key="6">
    <source>
        <dbReference type="ARBA" id="ARBA00012596"/>
    </source>
</evidence>
<evidence type="ECO:0000256" key="5">
    <source>
        <dbReference type="ARBA" id="ARBA00005432"/>
    </source>
</evidence>
<dbReference type="GO" id="GO:0005789">
    <property type="term" value="C:endoplasmic reticulum membrane"/>
    <property type="evidence" value="ECO:0007669"/>
    <property type="project" value="UniProtKB-SubCell"/>
</dbReference>
<feature type="region of interest" description="Disordered" evidence="18">
    <location>
        <begin position="582"/>
        <end position="634"/>
    </location>
</feature>
<evidence type="ECO:0000256" key="11">
    <source>
        <dbReference type="ARBA" id="ARBA00023098"/>
    </source>
</evidence>
<comment type="catalytic activity">
    <reaction evidence="13">
        <text>n isopentenyl diphosphate + (2E,6E)-farnesyl diphosphate = a di-trans,poly-cis-polyprenyl diphosphate + n diphosphate</text>
        <dbReference type="Rhea" id="RHEA:53008"/>
        <dbReference type="Rhea" id="RHEA-COMP:19494"/>
        <dbReference type="ChEBI" id="CHEBI:33019"/>
        <dbReference type="ChEBI" id="CHEBI:128769"/>
        <dbReference type="ChEBI" id="CHEBI:136960"/>
        <dbReference type="ChEBI" id="CHEBI:175763"/>
        <dbReference type="EC" id="2.5.1.87"/>
    </reaction>
</comment>